<comment type="subcellular location">
    <subcellularLocation>
        <location evidence="1">Membrane</location>
        <topology evidence="1">Multi-pass membrane protein</topology>
    </subcellularLocation>
</comment>
<evidence type="ECO:0000259" key="8">
    <source>
        <dbReference type="PROSITE" id="PS50850"/>
    </source>
</evidence>
<feature type="domain" description="Major facilitator superfamily (MFS) profile" evidence="8">
    <location>
        <begin position="59"/>
        <end position="548"/>
    </location>
</feature>
<feature type="transmembrane region" description="Helical" evidence="7">
    <location>
        <begin position="386"/>
        <end position="405"/>
    </location>
</feature>
<keyword evidence="10" id="KW-1185">Reference proteome</keyword>
<sequence length="559" mass="60048">MGEYTTTPPAGDAAHEKGQQFLEKQTNQAHGEDDSADTLENDARSKEPEGITGLQLFILLGSLTLVIFLMMMDMSIVSTATPRITSDFKSLQDVGWYGSAYQLASASLQPLTGKFYTYFKSKWTFLVFFGIFELGSLICGVATSSKMLIVGRAVAGMGSSGLQNGALTIMAAAVPMQKRPALLGMMMGVGQFGLIIAPLVGGAFTEYTTWRWCFYINLPIGGLVAILLALIRIPNNSTKSESGSVFRTIIERFDIFGFTLFAPAAIQLLLALQYGGNRYAWNSATIIGLFCGAGGTCIVFLLWEYRKGDNAMIPFSIARQRVVWCSCIFGFFLMGTVMCTSYYLPIYFQAVKGVTPTLSGVYLLPSILSQLMLAVISGALVSKLGYYLPFALFSGAVTAVGNGLISTFSPGTSTGKWIGYQIILGVGRGCGFQMSIVAIQNILPMAQISVAMSVLMFCQTLGGAIIVTIADTIFNNSLKTEIPRYSPSVNAETVISAGAAAIRDVVSPKDLQGVLLAYSKSVDHVFYLAAGLAVGFFCFGWGLGWKDIRKKKAVVPGEA</sequence>
<proteinExistence type="inferred from homology"/>
<feature type="transmembrane region" description="Helical" evidence="7">
    <location>
        <begin position="123"/>
        <end position="143"/>
    </location>
</feature>
<dbReference type="PANTHER" id="PTHR23501:SF193">
    <property type="entry name" value="MULTIDRUG TRANSPORTER, PUTATIVE (AFU_ORTHOLOGUE AFUA_8G00940)-RELATED"/>
    <property type="match status" value="1"/>
</dbReference>
<evidence type="ECO:0000313" key="9">
    <source>
        <dbReference type="EMBL" id="RWQ92899.1"/>
    </source>
</evidence>
<dbReference type="FunFam" id="1.20.1250.20:FF:000196">
    <property type="entry name" value="MFS toxin efflux pump (AflT)"/>
    <property type="match status" value="1"/>
</dbReference>
<evidence type="ECO:0000256" key="6">
    <source>
        <dbReference type="SAM" id="MobiDB-lite"/>
    </source>
</evidence>
<evidence type="ECO:0000256" key="7">
    <source>
        <dbReference type="SAM" id="Phobius"/>
    </source>
</evidence>
<feature type="transmembrane region" description="Helical" evidence="7">
    <location>
        <begin position="212"/>
        <end position="233"/>
    </location>
</feature>
<evidence type="ECO:0000256" key="1">
    <source>
        <dbReference type="ARBA" id="ARBA00004141"/>
    </source>
</evidence>
<accession>A0A443HM62</accession>
<feature type="transmembrane region" description="Helical" evidence="7">
    <location>
        <begin position="360"/>
        <end position="381"/>
    </location>
</feature>
<dbReference type="Proteomes" id="UP000283841">
    <property type="component" value="Unassembled WGS sequence"/>
</dbReference>
<dbReference type="AlphaFoldDB" id="A0A443HM62"/>
<organism evidence="9 10">
    <name type="scientific">Byssochlamys spectabilis</name>
    <name type="common">Paecilomyces variotii</name>
    <dbReference type="NCBI Taxonomy" id="264951"/>
    <lineage>
        <taxon>Eukaryota</taxon>
        <taxon>Fungi</taxon>
        <taxon>Dikarya</taxon>
        <taxon>Ascomycota</taxon>
        <taxon>Pezizomycotina</taxon>
        <taxon>Eurotiomycetes</taxon>
        <taxon>Eurotiomycetidae</taxon>
        <taxon>Eurotiales</taxon>
        <taxon>Thermoascaceae</taxon>
        <taxon>Paecilomyces</taxon>
    </lineage>
</organism>
<dbReference type="CDD" id="cd17502">
    <property type="entry name" value="MFS_Azr1_MDR_like"/>
    <property type="match status" value="1"/>
</dbReference>
<dbReference type="PANTHER" id="PTHR23501">
    <property type="entry name" value="MAJOR FACILITATOR SUPERFAMILY"/>
    <property type="match status" value="1"/>
</dbReference>
<dbReference type="Gene3D" id="1.20.1250.20">
    <property type="entry name" value="MFS general substrate transporter like domains"/>
    <property type="match status" value="1"/>
</dbReference>
<dbReference type="GO" id="GO:0022857">
    <property type="term" value="F:transmembrane transporter activity"/>
    <property type="evidence" value="ECO:0007669"/>
    <property type="project" value="InterPro"/>
</dbReference>
<feature type="transmembrane region" description="Helical" evidence="7">
    <location>
        <begin position="54"/>
        <end position="72"/>
    </location>
</feature>
<comment type="similarity">
    <text evidence="2">Belongs to the major facilitator superfamily. TCR/Tet family.</text>
</comment>
<dbReference type="SUPFAM" id="SSF103473">
    <property type="entry name" value="MFS general substrate transporter"/>
    <property type="match status" value="1"/>
</dbReference>
<dbReference type="GO" id="GO:0005886">
    <property type="term" value="C:plasma membrane"/>
    <property type="evidence" value="ECO:0007669"/>
    <property type="project" value="TreeGrafter"/>
</dbReference>
<feature type="transmembrane region" description="Helical" evidence="7">
    <location>
        <begin position="323"/>
        <end position="348"/>
    </location>
</feature>
<comment type="caution">
    <text evidence="9">The sequence shown here is derived from an EMBL/GenBank/DDBJ whole genome shotgun (WGS) entry which is preliminary data.</text>
</comment>
<evidence type="ECO:0000313" key="10">
    <source>
        <dbReference type="Proteomes" id="UP000283841"/>
    </source>
</evidence>
<evidence type="ECO:0000256" key="3">
    <source>
        <dbReference type="ARBA" id="ARBA00022692"/>
    </source>
</evidence>
<gene>
    <name evidence="9" type="ORF">C8Q69DRAFT_513904</name>
</gene>
<dbReference type="PROSITE" id="PS50850">
    <property type="entry name" value="MFS"/>
    <property type="match status" value="1"/>
</dbReference>
<feature type="transmembrane region" description="Helical" evidence="7">
    <location>
        <begin position="525"/>
        <end position="543"/>
    </location>
</feature>
<feature type="transmembrane region" description="Helical" evidence="7">
    <location>
        <begin position="450"/>
        <end position="470"/>
    </location>
</feature>
<dbReference type="InterPro" id="IPR011701">
    <property type="entry name" value="MFS"/>
</dbReference>
<dbReference type="VEuPathDB" id="FungiDB:C8Q69DRAFT_513904"/>
<dbReference type="GeneID" id="39602605"/>
<feature type="transmembrane region" description="Helical" evidence="7">
    <location>
        <begin position="280"/>
        <end position="303"/>
    </location>
</feature>
<feature type="transmembrane region" description="Helical" evidence="7">
    <location>
        <begin position="253"/>
        <end position="274"/>
    </location>
</feature>
<dbReference type="FunFam" id="1.20.1720.10:FF:000012">
    <property type="entry name" value="MFS toxin efflux pump (AflT)"/>
    <property type="match status" value="1"/>
</dbReference>
<feature type="transmembrane region" description="Helical" evidence="7">
    <location>
        <begin position="417"/>
        <end position="438"/>
    </location>
</feature>
<protein>
    <submittedName>
        <fullName evidence="9">Putative transporter</fullName>
    </submittedName>
</protein>
<keyword evidence="5 7" id="KW-0472">Membrane</keyword>
<keyword evidence="3 7" id="KW-0812">Transmembrane</keyword>
<feature type="transmembrane region" description="Helical" evidence="7">
    <location>
        <begin position="181"/>
        <end position="200"/>
    </location>
</feature>
<reference evidence="9 10" key="1">
    <citation type="journal article" date="2018" name="Front. Microbiol.">
        <title>Genomic and genetic insights into a cosmopolitan fungus, Paecilomyces variotii (Eurotiales).</title>
        <authorList>
            <person name="Urquhart A.S."/>
            <person name="Mondo S.J."/>
            <person name="Makela M.R."/>
            <person name="Hane J.K."/>
            <person name="Wiebenga A."/>
            <person name="He G."/>
            <person name="Mihaltcheva S."/>
            <person name="Pangilinan J."/>
            <person name="Lipzen A."/>
            <person name="Barry K."/>
            <person name="de Vries R.P."/>
            <person name="Grigoriev I.V."/>
            <person name="Idnurm A."/>
        </authorList>
    </citation>
    <scope>NUCLEOTIDE SEQUENCE [LARGE SCALE GENOMIC DNA]</scope>
    <source>
        <strain evidence="9 10">CBS 101075</strain>
    </source>
</reference>
<dbReference type="Gene3D" id="1.20.1720.10">
    <property type="entry name" value="Multidrug resistance protein D"/>
    <property type="match status" value="1"/>
</dbReference>
<name>A0A443HM62_BYSSP</name>
<dbReference type="EMBL" id="RCNU01000011">
    <property type="protein sequence ID" value="RWQ92899.1"/>
    <property type="molecule type" value="Genomic_DNA"/>
</dbReference>
<evidence type="ECO:0000256" key="4">
    <source>
        <dbReference type="ARBA" id="ARBA00022989"/>
    </source>
</evidence>
<dbReference type="InterPro" id="IPR036259">
    <property type="entry name" value="MFS_trans_sf"/>
</dbReference>
<dbReference type="STRING" id="264951.A0A443HM62"/>
<dbReference type="InterPro" id="IPR020846">
    <property type="entry name" value="MFS_dom"/>
</dbReference>
<evidence type="ECO:0000256" key="5">
    <source>
        <dbReference type="ARBA" id="ARBA00023136"/>
    </source>
</evidence>
<evidence type="ECO:0000256" key="2">
    <source>
        <dbReference type="ARBA" id="ARBA00007520"/>
    </source>
</evidence>
<dbReference type="RefSeq" id="XP_028482544.1">
    <property type="nucleotide sequence ID" value="XM_028633328.1"/>
</dbReference>
<keyword evidence="4 7" id="KW-1133">Transmembrane helix</keyword>
<dbReference type="Pfam" id="PF07690">
    <property type="entry name" value="MFS_1"/>
    <property type="match status" value="1"/>
</dbReference>
<feature type="region of interest" description="Disordered" evidence="6">
    <location>
        <begin position="1"/>
        <end position="44"/>
    </location>
</feature>